<evidence type="ECO:0000313" key="2">
    <source>
        <dbReference type="Proteomes" id="UP001172101"/>
    </source>
</evidence>
<dbReference type="GeneID" id="85318004"/>
<reference evidence="1" key="1">
    <citation type="submission" date="2023-06" db="EMBL/GenBank/DDBJ databases">
        <title>Genome-scale phylogeny and comparative genomics of the fungal order Sordariales.</title>
        <authorList>
            <consortium name="Lawrence Berkeley National Laboratory"/>
            <person name="Hensen N."/>
            <person name="Bonometti L."/>
            <person name="Westerberg I."/>
            <person name="Brannstrom I.O."/>
            <person name="Guillou S."/>
            <person name="Cros-Aarteil S."/>
            <person name="Calhoun S."/>
            <person name="Haridas S."/>
            <person name="Kuo A."/>
            <person name="Mondo S."/>
            <person name="Pangilinan J."/>
            <person name="Riley R."/>
            <person name="LaButti K."/>
            <person name="Andreopoulos B."/>
            <person name="Lipzen A."/>
            <person name="Chen C."/>
            <person name="Yanf M."/>
            <person name="Daum C."/>
            <person name="Ng V."/>
            <person name="Clum A."/>
            <person name="Steindorff A."/>
            <person name="Ohm R."/>
            <person name="Martin F."/>
            <person name="Silar P."/>
            <person name="Natvig D."/>
            <person name="Lalanne C."/>
            <person name="Gautier V."/>
            <person name="Ament-velasquez S.L."/>
            <person name="Kruys A."/>
            <person name="Hutchinson M.I."/>
            <person name="Powell A.J."/>
            <person name="Barry K."/>
            <person name="Miller A.N."/>
            <person name="Grigoriev I.V."/>
            <person name="Debuchy R."/>
            <person name="Gladieux P."/>
            <person name="Thoren M.H."/>
            <person name="Johannesson H."/>
        </authorList>
    </citation>
    <scope>NUCLEOTIDE SEQUENCE</scope>
    <source>
        <strain evidence="1">SMH2392-1A</strain>
    </source>
</reference>
<evidence type="ECO:0000313" key="1">
    <source>
        <dbReference type="EMBL" id="KAK0714142.1"/>
    </source>
</evidence>
<protein>
    <submittedName>
        <fullName evidence="1">Uncharacterized protein</fullName>
    </submittedName>
</protein>
<dbReference type="EMBL" id="JAUIRO010000005">
    <property type="protein sequence ID" value="KAK0714142.1"/>
    <property type="molecule type" value="Genomic_DNA"/>
</dbReference>
<gene>
    <name evidence="1" type="ORF">B0T26DRAFT_385829</name>
</gene>
<sequence>MAWRSILNAAVVKACWLVVKDVGRDGLKATRDTLSGGALEIYFTIPTPQATWLVLLLLFSPLAAAKSVPELVGTRQLMCI</sequence>
<organism evidence="1 2">
    <name type="scientific">Lasiosphaeria miniovina</name>
    <dbReference type="NCBI Taxonomy" id="1954250"/>
    <lineage>
        <taxon>Eukaryota</taxon>
        <taxon>Fungi</taxon>
        <taxon>Dikarya</taxon>
        <taxon>Ascomycota</taxon>
        <taxon>Pezizomycotina</taxon>
        <taxon>Sordariomycetes</taxon>
        <taxon>Sordariomycetidae</taxon>
        <taxon>Sordariales</taxon>
        <taxon>Lasiosphaeriaceae</taxon>
        <taxon>Lasiosphaeria</taxon>
    </lineage>
</organism>
<dbReference type="Proteomes" id="UP001172101">
    <property type="component" value="Unassembled WGS sequence"/>
</dbReference>
<comment type="caution">
    <text evidence="1">The sequence shown here is derived from an EMBL/GenBank/DDBJ whole genome shotgun (WGS) entry which is preliminary data.</text>
</comment>
<name>A0AA40DUQ7_9PEZI</name>
<proteinExistence type="predicted"/>
<keyword evidence="2" id="KW-1185">Reference proteome</keyword>
<dbReference type="AlphaFoldDB" id="A0AA40DUQ7"/>
<accession>A0AA40DUQ7</accession>
<dbReference type="RefSeq" id="XP_060295464.1">
    <property type="nucleotide sequence ID" value="XM_060434734.1"/>
</dbReference>